<name>A0ABW6VBD2_MICFU</name>
<keyword evidence="6" id="KW-1185">Reference proteome</keyword>
<evidence type="ECO:0000313" key="6">
    <source>
        <dbReference type="Proteomes" id="UP001602119"/>
    </source>
</evidence>
<dbReference type="Gene3D" id="3.10.105.10">
    <property type="entry name" value="Dipeptide-binding Protein, Domain 3"/>
    <property type="match status" value="1"/>
</dbReference>
<dbReference type="PIRSF" id="PIRSF002741">
    <property type="entry name" value="MppA"/>
    <property type="match status" value="1"/>
</dbReference>
<keyword evidence="2" id="KW-0813">Transport</keyword>
<dbReference type="EMBL" id="JBIAXI010000018">
    <property type="protein sequence ID" value="MFF4776622.1"/>
    <property type="molecule type" value="Genomic_DNA"/>
</dbReference>
<protein>
    <submittedName>
        <fullName evidence="5">ABC transporter substrate-binding protein</fullName>
    </submittedName>
</protein>
<evidence type="ECO:0000313" key="5">
    <source>
        <dbReference type="EMBL" id="MFF4776622.1"/>
    </source>
</evidence>
<dbReference type="RefSeq" id="WP_169809067.1">
    <property type="nucleotide sequence ID" value="NZ_BBYK01000087.1"/>
</dbReference>
<dbReference type="Gene3D" id="3.90.76.10">
    <property type="entry name" value="Dipeptide-binding Protein, Domain 1"/>
    <property type="match status" value="1"/>
</dbReference>
<dbReference type="SUPFAM" id="SSF53850">
    <property type="entry name" value="Periplasmic binding protein-like II"/>
    <property type="match status" value="1"/>
</dbReference>
<dbReference type="PANTHER" id="PTHR30290">
    <property type="entry name" value="PERIPLASMIC BINDING COMPONENT OF ABC TRANSPORTER"/>
    <property type="match status" value="1"/>
</dbReference>
<sequence>MTGATTPITYATYDTLVQYNPRTKAYIGVVAKSWEVTPSSIKFQLRSDVKCRDGSAFTPTDIAASLKAYMDPKTGSPYATRWLGKAPLTFTADDAGSTLTITAAEPFGSLLAGLKMVPLVCPAGLKDRARLASGAEGSGPYELADSKPGLSYTLKLRDDYTWGPSGMTSGAPGVPETIILKVINSDATAANELLAGTIDVSGLGGVDAQRVESNKSIAKTVVATQGQWSVVGNMEAGHVTADPEVRHALFQAIDRRALLLAYLGPTASDIELGTSVLPPNMPGYDESTKELVPEFSPEAAKATLSAAGWTESGGHWTKDGKVLQVRVIGGAGWGNANEYLASQFKNIGVDVKLSVTDENGWLADLSSGNYDITIFPIDGSVEAPTALMSFYVGALPPTGTNFIRNGDAELTAIVDQAAASVGAEADKLWATVQTKLLRNYDLLPWQVPVTPIYTSPKVTLQINGLPSTLAIRRTKG</sequence>
<dbReference type="InterPro" id="IPR000914">
    <property type="entry name" value="SBP_5_dom"/>
</dbReference>
<dbReference type="CDD" id="cd00995">
    <property type="entry name" value="PBP2_NikA_DppA_OppA_like"/>
    <property type="match status" value="1"/>
</dbReference>
<evidence type="ECO:0000256" key="3">
    <source>
        <dbReference type="ARBA" id="ARBA00022729"/>
    </source>
</evidence>
<keyword evidence="3" id="KW-0732">Signal</keyword>
<reference evidence="5 6" key="1">
    <citation type="submission" date="2024-10" db="EMBL/GenBank/DDBJ databases">
        <title>The Natural Products Discovery Center: Release of the First 8490 Sequenced Strains for Exploring Actinobacteria Biosynthetic Diversity.</title>
        <authorList>
            <person name="Kalkreuter E."/>
            <person name="Kautsar S.A."/>
            <person name="Yang D."/>
            <person name="Bader C.D."/>
            <person name="Teijaro C.N."/>
            <person name="Fluegel L."/>
            <person name="Davis C.M."/>
            <person name="Simpson J.R."/>
            <person name="Lauterbach L."/>
            <person name="Steele A.D."/>
            <person name="Gui C."/>
            <person name="Meng S."/>
            <person name="Li G."/>
            <person name="Viehrig K."/>
            <person name="Ye F."/>
            <person name="Su P."/>
            <person name="Kiefer A.F."/>
            <person name="Nichols A."/>
            <person name="Cepeda A.J."/>
            <person name="Yan W."/>
            <person name="Fan B."/>
            <person name="Jiang Y."/>
            <person name="Adhikari A."/>
            <person name="Zheng C.-J."/>
            <person name="Schuster L."/>
            <person name="Cowan T.M."/>
            <person name="Smanski M.J."/>
            <person name="Chevrette M.G."/>
            <person name="De Carvalho L.P.S."/>
            <person name="Shen B."/>
        </authorList>
    </citation>
    <scope>NUCLEOTIDE SEQUENCE [LARGE SCALE GENOMIC DNA]</scope>
    <source>
        <strain evidence="5 6">NPDC001281</strain>
    </source>
</reference>
<evidence type="ECO:0000256" key="1">
    <source>
        <dbReference type="ARBA" id="ARBA00005695"/>
    </source>
</evidence>
<dbReference type="InterPro" id="IPR030678">
    <property type="entry name" value="Peptide/Ni-bd"/>
</dbReference>
<dbReference type="InterPro" id="IPR039424">
    <property type="entry name" value="SBP_5"/>
</dbReference>
<dbReference type="Pfam" id="PF00496">
    <property type="entry name" value="SBP_bac_5"/>
    <property type="match status" value="1"/>
</dbReference>
<dbReference type="Gene3D" id="3.40.190.10">
    <property type="entry name" value="Periplasmic binding protein-like II"/>
    <property type="match status" value="1"/>
</dbReference>
<gene>
    <name evidence="5" type="ORF">ACFY05_27560</name>
</gene>
<accession>A0ABW6VBD2</accession>
<evidence type="ECO:0000259" key="4">
    <source>
        <dbReference type="Pfam" id="PF00496"/>
    </source>
</evidence>
<feature type="domain" description="Solute-binding protein family 5" evidence="4">
    <location>
        <begin position="27"/>
        <end position="391"/>
    </location>
</feature>
<proteinExistence type="inferred from homology"/>
<dbReference type="PANTHER" id="PTHR30290:SF9">
    <property type="entry name" value="OLIGOPEPTIDE-BINDING PROTEIN APPA"/>
    <property type="match status" value="1"/>
</dbReference>
<organism evidence="5 6">
    <name type="scientific">Microtetraspora fusca</name>
    <dbReference type="NCBI Taxonomy" id="1997"/>
    <lineage>
        <taxon>Bacteria</taxon>
        <taxon>Bacillati</taxon>
        <taxon>Actinomycetota</taxon>
        <taxon>Actinomycetes</taxon>
        <taxon>Streptosporangiales</taxon>
        <taxon>Streptosporangiaceae</taxon>
        <taxon>Microtetraspora</taxon>
    </lineage>
</organism>
<comment type="caution">
    <text evidence="5">The sequence shown here is derived from an EMBL/GenBank/DDBJ whole genome shotgun (WGS) entry which is preliminary data.</text>
</comment>
<evidence type="ECO:0000256" key="2">
    <source>
        <dbReference type="ARBA" id="ARBA00022448"/>
    </source>
</evidence>
<dbReference type="Proteomes" id="UP001602119">
    <property type="component" value="Unassembled WGS sequence"/>
</dbReference>
<comment type="similarity">
    <text evidence="1">Belongs to the bacterial solute-binding protein 5 family.</text>
</comment>